<evidence type="ECO:0000313" key="3">
    <source>
        <dbReference type="RefSeq" id="XP_021854018.2"/>
    </source>
</evidence>
<evidence type="ECO:0000313" key="2">
    <source>
        <dbReference type="Proteomes" id="UP000813463"/>
    </source>
</evidence>
<reference evidence="2" key="1">
    <citation type="journal article" date="2021" name="Nat. Commun.">
        <title>Genomic analyses provide insights into spinach domestication and the genetic basis of agronomic traits.</title>
        <authorList>
            <person name="Cai X."/>
            <person name="Sun X."/>
            <person name="Xu C."/>
            <person name="Sun H."/>
            <person name="Wang X."/>
            <person name="Ge C."/>
            <person name="Zhang Z."/>
            <person name="Wang Q."/>
            <person name="Fei Z."/>
            <person name="Jiao C."/>
            <person name="Wang Q."/>
        </authorList>
    </citation>
    <scope>NUCLEOTIDE SEQUENCE [LARGE SCALE GENOMIC DNA]</scope>
    <source>
        <strain evidence="2">cv. Varoflay</strain>
    </source>
</reference>
<reference evidence="3" key="2">
    <citation type="submission" date="2025-08" db="UniProtKB">
        <authorList>
            <consortium name="RefSeq"/>
        </authorList>
    </citation>
    <scope>IDENTIFICATION</scope>
    <source>
        <tissue evidence="3">Leaf</tissue>
    </source>
</reference>
<dbReference type="Proteomes" id="UP000813463">
    <property type="component" value="Chromosome 6"/>
</dbReference>
<proteinExistence type="predicted"/>
<dbReference type="AlphaFoldDB" id="A0A9R0K171"/>
<dbReference type="InterPro" id="IPR019557">
    <property type="entry name" value="AminoTfrase-like_pln_mobile"/>
</dbReference>
<evidence type="ECO:0000259" key="1">
    <source>
        <dbReference type="Pfam" id="PF10536"/>
    </source>
</evidence>
<accession>A0A9R0K171</accession>
<dbReference type="Pfam" id="PF10536">
    <property type="entry name" value="PMD"/>
    <property type="match status" value="1"/>
</dbReference>
<name>A0A9R0K171_SPIOL</name>
<dbReference type="RefSeq" id="XP_021854018.2">
    <property type="nucleotide sequence ID" value="XM_021998326.2"/>
</dbReference>
<dbReference type="InterPro" id="IPR044824">
    <property type="entry name" value="MAIN-like"/>
</dbReference>
<gene>
    <name evidence="3" type="primary">LOC110793452</name>
</gene>
<feature type="domain" description="Aminotransferase-like plant mobile" evidence="1">
    <location>
        <begin position="5"/>
        <end position="233"/>
    </location>
</feature>
<dbReference type="PANTHER" id="PTHR46033">
    <property type="entry name" value="PROTEIN MAIN-LIKE 2"/>
    <property type="match status" value="1"/>
</dbReference>
<dbReference type="GO" id="GO:0010073">
    <property type="term" value="P:meristem maintenance"/>
    <property type="evidence" value="ECO:0007669"/>
    <property type="project" value="InterPro"/>
</dbReference>
<sequence length="235" mass="26211">MAPHIDAPLISAFVERWQPDTNTFHLPFGEMTIMLHDVQAILGIPIDGRALSCSETDHERSLISRVGELLLVREESLRGAHCVKGGVKVSSILGKCSASGRDETCQVTGWLMSTIECCLFTDKSKSRLSSKILLDLDRLDDVPKYSWGSACLAFHYRQLGVASRSESRGIGGCLTLLQAWIYEHFPCFRPRSVRKDVGPDEPLASSWVYAAESKDKSRLVSFRARLDRLTLEEVL</sequence>
<dbReference type="GeneID" id="110793452"/>
<dbReference type="KEGG" id="soe:110793452"/>
<organism evidence="2 3">
    <name type="scientific">Spinacia oleracea</name>
    <name type="common">Spinach</name>
    <dbReference type="NCBI Taxonomy" id="3562"/>
    <lineage>
        <taxon>Eukaryota</taxon>
        <taxon>Viridiplantae</taxon>
        <taxon>Streptophyta</taxon>
        <taxon>Embryophyta</taxon>
        <taxon>Tracheophyta</taxon>
        <taxon>Spermatophyta</taxon>
        <taxon>Magnoliopsida</taxon>
        <taxon>eudicotyledons</taxon>
        <taxon>Gunneridae</taxon>
        <taxon>Pentapetalae</taxon>
        <taxon>Caryophyllales</taxon>
        <taxon>Chenopodiaceae</taxon>
        <taxon>Chenopodioideae</taxon>
        <taxon>Anserineae</taxon>
        <taxon>Spinacia</taxon>
    </lineage>
</organism>
<protein>
    <submittedName>
        <fullName evidence="3">Protein MAINTENANCE OF MERISTEMS-like</fullName>
    </submittedName>
</protein>
<dbReference type="PANTHER" id="PTHR46033:SF8">
    <property type="entry name" value="PROTEIN MAINTENANCE OF MERISTEMS-LIKE"/>
    <property type="match status" value="1"/>
</dbReference>
<keyword evidence="2" id="KW-1185">Reference proteome</keyword>